<accession>A0ABX1XRY1</accession>
<evidence type="ECO:0008006" key="3">
    <source>
        <dbReference type="Google" id="ProtNLM"/>
    </source>
</evidence>
<name>A0ABX1XRY1_9BACL</name>
<organism evidence="1 2">
    <name type="scientific">Paenibacillus phytorum</name>
    <dbReference type="NCBI Taxonomy" id="2654977"/>
    <lineage>
        <taxon>Bacteria</taxon>
        <taxon>Bacillati</taxon>
        <taxon>Bacillota</taxon>
        <taxon>Bacilli</taxon>
        <taxon>Bacillales</taxon>
        <taxon>Paenibacillaceae</taxon>
        <taxon>Paenibacillus</taxon>
    </lineage>
</organism>
<gene>
    <name evidence="1" type="ORF">GC098_07630</name>
</gene>
<reference evidence="1 2" key="1">
    <citation type="submission" date="2019-10" db="EMBL/GenBank/DDBJ databases">
        <title>Description of Paenibacillus terrestris sp. nov.</title>
        <authorList>
            <person name="Carlier A."/>
            <person name="Qi S."/>
        </authorList>
    </citation>
    <scope>NUCLEOTIDE SEQUENCE [LARGE SCALE GENOMIC DNA]</scope>
    <source>
        <strain evidence="1 2">LMG 31458</strain>
    </source>
</reference>
<comment type="caution">
    <text evidence="1">The sequence shown here is derived from an EMBL/GenBank/DDBJ whole genome shotgun (WGS) entry which is preliminary data.</text>
</comment>
<keyword evidence="2" id="KW-1185">Reference proteome</keyword>
<proteinExistence type="predicted"/>
<sequence>MSDQDWFDFLDEIDSAIEKSGPSEIDKEKALMKIRTLSSNLTKKVYQCNKCGIVFINNNRLEVFRPSSDSVNKKLLRSAHGDKWKGFLDGDWMDNNPVWRVKGFIAASCLAEGKQYDDWEILEKEYYLIFNELREKNLLRSSSLKKNGNVLHAWKLTDVN</sequence>
<evidence type="ECO:0000313" key="2">
    <source>
        <dbReference type="Proteomes" id="UP000616779"/>
    </source>
</evidence>
<dbReference type="EMBL" id="WHOA01000055">
    <property type="protein sequence ID" value="NOU71292.1"/>
    <property type="molecule type" value="Genomic_DNA"/>
</dbReference>
<dbReference type="Proteomes" id="UP000616779">
    <property type="component" value="Unassembled WGS sequence"/>
</dbReference>
<evidence type="ECO:0000313" key="1">
    <source>
        <dbReference type="EMBL" id="NOU71292.1"/>
    </source>
</evidence>
<protein>
    <recommendedName>
        <fullName evidence="3">HNH endonuclease</fullName>
    </recommendedName>
</protein>